<keyword evidence="2" id="KW-0812">Transmembrane</keyword>
<feature type="region of interest" description="Disordered" evidence="1">
    <location>
        <begin position="395"/>
        <end position="415"/>
    </location>
</feature>
<dbReference type="AlphaFoldDB" id="A0A078A2G3"/>
<evidence type="ECO:0000313" key="3">
    <source>
        <dbReference type="EMBL" id="CDW76391.1"/>
    </source>
</evidence>
<keyword evidence="4" id="KW-1185">Reference proteome</keyword>
<sequence length="451" mass="52087">MVRTRPSTGQIQKKERLLSNASDLSQNQLAHNNSSIEDRWAARVINDTPMITQPQVKINNSVEKTLQIAIKLNSDSKIRMLLFNIKRAMIISPMADMTVTILAGFIVNVHFMIAIVIAFEKLTNNVLTYADSIIPLITLACLILFTCILSLIVLMMDLIYQGCLAWNRDSFGILFQKIIFSISLLMTTVNFYEYVQAAEESVIESEKLGISVFECFIPILVFFGLAIVKLLLFKVKYLPLNISIAVSILALSILVYYKFDFHIIHIPLFFVAIPISVILLTISMHQGHTLMFEKDQVKKLLYGYNKKFRIIFTVLSCYRRDLFQFVLLTSFFYFTFQMEYCGSLFLDTIFQQFYFDLVTEIRPPKTRYTQIFQKRPTKYMFEFDVSKDESSYELQDRSLNRSSSNSPSKSSPQKIVIKINKSITPNKKMVSTHELKKPLLNIQDDEEPRTP</sequence>
<evidence type="ECO:0008006" key="5">
    <source>
        <dbReference type="Google" id="ProtNLM"/>
    </source>
</evidence>
<protein>
    <recommendedName>
        <fullName evidence="5">Transmembrane protein</fullName>
    </recommendedName>
</protein>
<evidence type="ECO:0000313" key="4">
    <source>
        <dbReference type="Proteomes" id="UP000039865"/>
    </source>
</evidence>
<accession>A0A078A2G3</accession>
<evidence type="ECO:0000256" key="2">
    <source>
        <dbReference type="SAM" id="Phobius"/>
    </source>
</evidence>
<feature type="region of interest" description="Disordered" evidence="1">
    <location>
        <begin position="427"/>
        <end position="451"/>
    </location>
</feature>
<keyword evidence="2" id="KW-1133">Transmembrane helix</keyword>
<gene>
    <name evidence="3" type="primary">Contig13401.g14308</name>
    <name evidence="3" type="ORF">STYLEM_5391</name>
</gene>
<proteinExistence type="predicted"/>
<feature type="transmembrane region" description="Helical" evidence="2">
    <location>
        <begin position="134"/>
        <end position="159"/>
    </location>
</feature>
<feature type="transmembrane region" description="Helical" evidence="2">
    <location>
        <begin position="97"/>
        <end position="119"/>
    </location>
</feature>
<feature type="transmembrane region" description="Helical" evidence="2">
    <location>
        <begin position="171"/>
        <end position="192"/>
    </location>
</feature>
<dbReference type="Proteomes" id="UP000039865">
    <property type="component" value="Unassembled WGS sequence"/>
</dbReference>
<dbReference type="EMBL" id="CCKQ01005230">
    <property type="protein sequence ID" value="CDW76391.1"/>
    <property type="molecule type" value="Genomic_DNA"/>
</dbReference>
<keyword evidence="2" id="KW-0472">Membrane</keyword>
<organism evidence="3 4">
    <name type="scientific">Stylonychia lemnae</name>
    <name type="common">Ciliate</name>
    <dbReference type="NCBI Taxonomy" id="5949"/>
    <lineage>
        <taxon>Eukaryota</taxon>
        <taxon>Sar</taxon>
        <taxon>Alveolata</taxon>
        <taxon>Ciliophora</taxon>
        <taxon>Intramacronucleata</taxon>
        <taxon>Spirotrichea</taxon>
        <taxon>Stichotrichia</taxon>
        <taxon>Sporadotrichida</taxon>
        <taxon>Oxytrichidae</taxon>
        <taxon>Stylonychinae</taxon>
        <taxon>Stylonychia</taxon>
    </lineage>
</organism>
<reference evidence="3 4" key="1">
    <citation type="submission" date="2014-06" db="EMBL/GenBank/DDBJ databases">
        <authorList>
            <person name="Swart Estienne"/>
        </authorList>
    </citation>
    <scope>NUCLEOTIDE SEQUENCE [LARGE SCALE GENOMIC DNA]</scope>
    <source>
        <strain evidence="3 4">130c</strain>
    </source>
</reference>
<evidence type="ECO:0000256" key="1">
    <source>
        <dbReference type="SAM" id="MobiDB-lite"/>
    </source>
</evidence>
<feature type="transmembrane region" description="Helical" evidence="2">
    <location>
        <begin position="208"/>
        <end position="231"/>
    </location>
</feature>
<feature type="transmembrane region" description="Helical" evidence="2">
    <location>
        <begin position="263"/>
        <end position="282"/>
    </location>
</feature>
<dbReference type="InParanoid" id="A0A078A2G3"/>
<feature type="compositionally biased region" description="Low complexity" evidence="1">
    <location>
        <begin position="400"/>
        <end position="414"/>
    </location>
</feature>
<name>A0A078A2G3_STYLE</name>
<feature type="transmembrane region" description="Helical" evidence="2">
    <location>
        <begin position="238"/>
        <end position="257"/>
    </location>
</feature>